<dbReference type="InterPro" id="IPR044946">
    <property type="entry name" value="Restrct_endonuc_typeI_TRD_sf"/>
</dbReference>
<dbReference type="InterPro" id="IPR000055">
    <property type="entry name" value="Restrct_endonuc_typeI_TRD"/>
</dbReference>
<dbReference type="PANTHER" id="PTHR30408:SF13">
    <property type="entry name" value="TYPE I RESTRICTION ENZYME HINDI SPECIFICITY SUBUNIT"/>
    <property type="match status" value="1"/>
</dbReference>
<accession>A0A4Q2K0R5</accession>
<evidence type="ECO:0000259" key="4">
    <source>
        <dbReference type="Pfam" id="PF01420"/>
    </source>
</evidence>
<protein>
    <submittedName>
        <fullName evidence="5">Restriction endonuclease subunit S</fullName>
    </submittedName>
</protein>
<dbReference type="Gene3D" id="3.90.220.20">
    <property type="entry name" value="DNA methylase specificity domains"/>
    <property type="match status" value="2"/>
</dbReference>
<dbReference type="GO" id="GO:0009307">
    <property type="term" value="P:DNA restriction-modification system"/>
    <property type="evidence" value="ECO:0007669"/>
    <property type="project" value="UniProtKB-KW"/>
</dbReference>
<dbReference type="Proteomes" id="UP000293345">
    <property type="component" value="Unassembled WGS sequence"/>
</dbReference>
<organism evidence="5 6">
    <name type="scientific">Senegalimassilia faecalis</name>
    <dbReference type="NCBI Taxonomy" id="2509433"/>
    <lineage>
        <taxon>Bacteria</taxon>
        <taxon>Bacillati</taxon>
        <taxon>Actinomycetota</taxon>
        <taxon>Coriobacteriia</taxon>
        <taxon>Coriobacteriales</taxon>
        <taxon>Coriobacteriaceae</taxon>
        <taxon>Senegalimassilia</taxon>
    </lineage>
</organism>
<evidence type="ECO:0000313" key="6">
    <source>
        <dbReference type="Proteomes" id="UP000293345"/>
    </source>
</evidence>
<name>A0A4Q2K0R5_9ACTN</name>
<evidence type="ECO:0000313" key="5">
    <source>
        <dbReference type="EMBL" id="RXZ53880.1"/>
    </source>
</evidence>
<dbReference type="GO" id="GO:0004519">
    <property type="term" value="F:endonuclease activity"/>
    <property type="evidence" value="ECO:0007669"/>
    <property type="project" value="UniProtKB-KW"/>
</dbReference>
<evidence type="ECO:0000256" key="1">
    <source>
        <dbReference type="ARBA" id="ARBA00010923"/>
    </source>
</evidence>
<evidence type="ECO:0000256" key="3">
    <source>
        <dbReference type="ARBA" id="ARBA00023125"/>
    </source>
</evidence>
<reference evidence="5 6" key="1">
    <citation type="submission" date="2019-01" db="EMBL/GenBank/DDBJ databases">
        <title>Senegalimassilia sp. nov. KGMB04484 isolated human feces.</title>
        <authorList>
            <person name="Han K.-I."/>
            <person name="Kim J.-S."/>
            <person name="Lee K.C."/>
            <person name="Suh M.K."/>
            <person name="Eom M.K."/>
            <person name="Lee J.H."/>
            <person name="Park S.-H."/>
            <person name="Kang S.W."/>
            <person name="Park J.-E."/>
            <person name="Oh B.S."/>
            <person name="Yu S.Y."/>
            <person name="Choi S.-H."/>
            <person name="Lee D.H."/>
            <person name="Yoon H."/>
            <person name="Kim B.-Y."/>
            <person name="Lee J.H."/>
            <person name="Lee J.-S."/>
        </authorList>
    </citation>
    <scope>NUCLEOTIDE SEQUENCE [LARGE SCALE GENOMIC DNA]</scope>
    <source>
        <strain evidence="5 6">KGMB04484</strain>
    </source>
</reference>
<dbReference type="RefSeq" id="WP_129423695.1">
    <property type="nucleotide sequence ID" value="NZ_SDPW01000001.1"/>
</dbReference>
<keyword evidence="5" id="KW-0540">Nuclease</keyword>
<proteinExistence type="inferred from homology"/>
<keyword evidence="6" id="KW-1185">Reference proteome</keyword>
<dbReference type="InterPro" id="IPR052021">
    <property type="entry name" value="Type-I_RS_S_subunit"/>
</dbReference>
<feature type="domain" description="Type I restriction modification DNA specificity" evidence="4">
    <location>
        <begin position="5"/>
        <end position="176"/>
    </location>
</feature>
<evidence type="ECO:0000256" key="2">
    <source>
        <dbReference type="ARBA" id="ARBA00022747"/>
    </source>
</evidence>
<keyword evidence="3" id="KW-0238">DNA-binding</keyword>
<dbReference type="GO" id="GO:0003677">
    <property type="term" value="F:DNA binding"/>
    <property type="evidence" value="ECO:0007669"/>
    <property type="project" value="UniProtKB-KW"/>
</dbReference>
<keyword evidence="5" id="KW-0255">Endonuclease</keyword>
<gene>
    <name evidence="5" type="ORF">ET524_04820</name>
</gene>
<dbReference type="AlphaFoldDB" id="A0A4Q2K0R5"/>
<dbReference type="OrthoDB" id="3176407at2"/>
<keyword evidence="2" id="KW-0680">Restriction system</keyword>
<dbReference type="Pfam" id="PF01420">
    <property type="entry name" value="Methylase_S"/>
    <property type="match status" value="1"/>
</dbReference>
<keyword evidence="5" id="KW-0378">Hydrolase</keyword>
<dbReference type="PANTHER" id="PTHR30408">
    <property type="entry name" value="TYPE-1 RESTRICTION ENZYME ECOKI SPECIFICITY PROTEIN"/>
    <property type="match status" value="1"/>
</dbReference>
<dbReference type="CDD" id="cd16961">
    <property type="entry name" value="RMtype1_S_TRD-CR_like"/>
    <property type="match status" value="1"/>
</dbReference>
<comment type="similarity">
    <text evidence="1">Belongs to the type-I restriction system S methylase family.</text>
</comment>
<sequence>MGCRVALGDICDINTSQYSTKEAWPRIQYLDTGNVTRGVISELQQLDPLTGKVPSRARRKVKPNSIVYSMVRPNQGHYALLKNPPVNMLVSTGFSVIDADESQVLPSYLYYALTTKEATEGFQALAEQSVSTYPTLSSADLLAFEVALPPLKCQQQVAAVLERIDEKMAANAKLNGYLEELARAMYVNAMQEHADSAALRDLAEFNPETYSPKENWSAVSYIDTSALMLNDLAGLQHFNLAEEKLPARARRKVSDGDILYSTVRPNQNHYGLLYGPVPHMLASTAFAVIRPNDTIMSPLVYLALTDARITKTLQQLAETSTSTIPSIRPVDLEQIAVLVPSDECGNEIAAQIGTAFKQIDCNKRENRKLAALRDALLPKLMSGEIDVSKVDLTQLNSHLSDC</sequence>
<comment type="caution">
    <text evidence="5">The sequence shown here is derived from an EMBL/GenBank/DDBJ whole genome shotgun (WGS) entry which is preliminary data.</text>
</comment>
<dbReference type="EMBL" id="SDPW01000001">
    <property type="protein sequence ID" value="RXZ53880.1"/>
    <property type="molecule type" value="Genomic_DNA"/>
</dbReference>
<dbReference type="SUPFAM" id="SSF116734">
    <property type="entry name" value="DNA methylase specificity domain"/>
    <property type="match status" value="2"/>
</dbReference>